<evidence type="ECO:0008006" key="4">
    <source>
        <dbReference type="Google" id="ProtNLM"/>
    </source>
</evidence>
<protein>
    <recommendedName>
        <fullName evidence="4">Leo1-like protein</fullName>
    </recommendedName>
</protein>
<dbReference type="OrthoDB" id="20844at2759"/>
<feature type="compositionally biased region" description="Basic and acidic residues" evidence="1">
    <location>
        <begin position="323"/>
        <end position="336"/>
    </location>
</feature>
<feature type="region of interest" description="Disordered" evidence="1">
    <location>
        <begin position="228"/>
        <end position="350"/>
    </location>
</feature>
<evidence type="ECO:0000313" key="2">
    <source>
        <dbReference type="EMBL" id="KAA8908710.1"/>
    </source>
</evidence>
<feature type="compositionally biased region" description="Basic and acidic residues" evidence="1">
    <location>
        <begin position="228"/>
        <end position="259"/>
    </location>
</feature>
<proteinExistence type="predicted"/>
<dbReference type="Pfam" id="PF04004">
    <property type="entry name" value="Leo1"/>
    <property type="match status" value="1"/>
</dbReference>
<dbReference type="InterPro" id="IPR007149">
    <property type="entry name" value="Leo1"/>
</dbReference>
<feature type="compositionally biased region" description="Acidic residues" evidence="1">
    <location>
        <begin position="1"/>
        <end position="12"/>
    </location>
</feature>
<dbReference type="GeneID" id="54778676"/>
<dbReference type="EMBL" id="SWFT01000004">
    <property type="protein sequence ID" value="KAA8908710.1"/>
    <property type="molecule type" value="Genomic_DNA"/>
</dbReference>
<dbReference type="GO" id="GO:0016593">
    <property type="term" value="C:Cdc73/Paf1 complex"/>
    <property type="evidence" value="ECO:0007669"/>
    <property type="project" value="InterPro"/>
</dbReference>
<name>A0A642UZU4_DIURU</name>
<dbReference type="PANTHER" id="PTHR23146:SF0">
    <property type="entry name" value="RNA POLYMERASE-ASSOCIATED PROTEIN LEO1"/>
    <property type="match status" value="1"/>
</dbReference>
<accession>A0A642UZU4</accession>
<comment type="caution">
    <text evidence="2">The sequence shown here is derived from an EMBL/GenBank/DDBJ whole genome shotgun (WGS) entry which is preliminary data.</text>
</comment>
<sequence>MADDLFGDDEEVALSPEQSPVSPALPPDSDNDDDDSSDAQPLKEIDTSLPRHAFTDYFDAKTYSLKVPKFLNVDARPFDPNDFKAEVEKIEEHIRKSNDSEKLIQAELLSQKLVNANTIRWRYSSGAGQDVIKQSNAHFVEWDDGSISLKIGSELFDFKPAVVTDSWLVKSHDDYDMLQTDAIIGESVNLLPVSTQTKTHQMLTKTVSGQRVKGKILSTITKDDPLAKQRIADEMEKKSLKLKRQMENKRRAQEDREGRSGSPSLHEPSYSRFNRNYAGEDYDEEDDFVAADDDEIEEEEEEEEEEEFDSDEERRRADRLKKVKEDGKEQYKEESNRKRRRIIDSDDDEE</sequence>
<dbReference type="AlphaFoldDB" id="A0A642UZU4"/>
<dbReference type="VEuPathDB" id="FungiDB:DIURU_000023"/>
<reference evidence="2 3" key="1">
    <citation type="submission" date="2019-07" db="EMBL/GenBank/DDBJ databases">
        <title>Genome assembly of two rare yeast pathogens: Diutina rugosa and Trichomonascus ciferrii.</title>
        <authorList>
            <person name="Mixao V."/>
            <person name="Saus E."/>
            <person name="Hansen A."/>
            <person name="Lass-Flor C."/>
            <person name="Gabaldon T."/>
        </authorList>
    </citation>
    <scope>NUCLEOTIDE SEQUENCE [LARGE SCALE GENOMIC DNA]</scope>
    <source>
        <strain evidence="2 3">CBS 613</strain>
    </source>
</reference>
<dbReference type="GO" id="GO:1990269">
    <property type="term" value="F:RNA polymerase II C-terminal domain phosphoserine binding"/>
    <property type="evidence" value="ECO:0007669"/>
    <property type="project" value="TreeGrafter"/>
</dbReference>
<dbReference type="PANTHER" id="PTHR23146">
    <property type="entry name" value="LEO1 PROTEIN"/>
    <property type="match status" value="1"/>
</dbReference>
<organism evidence="2 3">
    <name type="scientific">Diutina rugosa</name>
    <name type="common">Yeast</name>
    <name type="synonym">Candida rugosa</name>
    <dbReference type="NCBI Taxonomy" id="5481"/>
    <lineage>
        <taxon>Eukaryota</taxon>
        <taxon>Fungi</taxon>
        <taxon>Dikarya</taxon>
        <taxon>Ascomycota</taxon>
        <taxon>Saccharomycotina</taxon>
        <taxon>Pichiomycetes</taxon>
        <taxon>Debaryomycetaceae</taxon>
        <taxon>Diutina</taxon>
    </lineage>
</organism>
<gene>
    <name evidence="2" type="ORF">DIURU_000023</name>
</gene>
<feature type="compositionally biased region" description="Acidic residues" evidence="1">
    <location>
        <begin position="280"/>
        <end position="311"/>
    </location>
</feature>
<dbReference type="GO" id="GO:0032968">
    <property type="term" value="P:positive regulation of transcription elongation by RNA polymerase II"/>
    <property type="evidence" value="ECO:0007669"/>
    <property type="project" value="TreeGrafter"/>
</dbReference>
<dbReference type="OMA" id="TNIYRWS"/>
<keyword evidence="3" id="KW-1185">Reference proteome</keyword>
<dbReference type="Proteomes" id="UP000449547">
    <property type="component" value="Unassembled WGS sequence"/>
</dbReference>
<evidence type="ECO:0000313" key="3">
    <source>
        <dbReference type="Proteomes" id="UP000449547"/>
    </source>
</evidence>
<dbReference type="GO" id="GO:0006368">
    <property type="term" value="P:transcription elongation by RNA polymerase II"/>
    <property type="evidence" value="ECO:0007669"/>
    <property type="project" value="InterPro"/>
</dbReference>
<feature type="region of interest" description="Disordered" evidence="1">
    <location>
        <begin position="1"/>
        <end position="46"/>
    </location>
</feature>
<evidence type="ECO:0000256" key="1">
    <source>
        <dbReference type="SAM" id="MobiDB-lite"/>
    </source>
</evidence>
<dbReference type="RefSeq" id="XP_034015138.1">
    <property type="nucleotide sequence ID" value="XM_034154935.1"/>
</dbReference>